<dbReference type="InterPro" id="IPR040666">
    <property type="entry name" value="Atg29_N"/>
</dbReference>
<accession>A0A1D8NA03</accession>
<dbReference type="GeneID" id="2910023"/>
<evidence type="ECO:0000313" key="11">
    <source>
        <dbReference type="Proteomes" id="UP000182444"/>
    </source>
</evidence>
<dbReference type="PANTHER" id="PTHR40012">
    <property type="entry name" value="AUTOPHAGY-RELATED PROTEIN 29"/>
    <property type="match status" value="1"/>
</dbReference>
<dbReference type="AlphaFoldDB" id="A0A1D8NA03"/>
<evidence type="ECO:0000259" key="9">
    <source>
        <dbReference type="Pfam" id="PF18388"/>
    </source>
</evidence>
<reference evidence="10 11" key="1">
    <citation type="journal article" date="2016" name="PLoS ONE">
        <title>Sequence Assembly of Yarrowia lipolytica Strain W29/CLIB89 Shows Transposable Element Diversity.</title>
        <authorList>
            <person name="Magnan C."/>
            <person name="Yu J."/>
            <person name="Chang I."/>
            <person name="Jahn E."/>
            <person name="Kanomata Y."/>
            <person name="Wu J."/>
            <person name="Zeller M."/>
            <person name="Oakes M."/>
            <person name="Baldi P."/>
            <person name="Sandmeyer S."/>
        </authorList>
    </citation>
    <scope>NUCLEOTIDE SEQUENCE [LARGE SCALE GENOMIC DNA]</scope>
    <source>
        <strain evidence="11">CLIB89(W29)</strain>
    </source>
</reference>
<dbReference type="Pfam" id="PF18388">
    <property type="entry name" value="ATG29_N"/>
    <property type="match status" value="1"/>
</dbReference>
<comment type="similarity">
    <text evidence="2">Belongs to the ATG29 family.</text>
</comment>
<proteinExistence type="inferred from homology"/>
<feature type="region of interest" description="Disordered" evidence="8">
    <location>
        <begin position="105"/>
        <end position="127"/>
    </location>
</feature>
<dbReference type="VEuPathDB" id="FungiDB:YALI0_C07282g"/>
<name>A0A1D8NA03_YARLL</name>
<keyword evidence="4" id="KW-0813">Transport</keyword>
<evidence type="ECO:0000256" key="3">
    <source>
        <dbReference type="ARBA" id="ARBA00013784"/>
    </source>
</evidence>
<evidence type="ECO:0000256" key="1">
    <source>
        <dbReference type="ARBA" id="ARBA00004329"/>
    </source>
</evidence>
<comment type="function">
    <text evidence="7">Plays a role in autophagy. Functions at the preautophagosomal structure (PAS) in order to form normal autophagosomes under starvation conditions. Also plays a role in mitophagy and regulation of filamentous growth.</text>
</comment>
<evidence type="ECO:0000256" key="2">
    <source>
        <dbReference type="ARBA" id="ARBA00010082"/>
    </source>
</evidence>
<evidence type="ECO:0000256" key="7">
    <source>
        <dbReference type="ARBA" id="ARBA00060351"/>
    </source>
</evidence>
<sequence>MKPTIYLRFPFNRNGFEDPATPATALSDKQLSDFISKLVSQAPIDWHKTALSYHVSVVHLLQLACHLYDKKGKGLNDETQRRNWVDKLAHASLPETRDVNAVNMASRDHSNSTTSANSHSNSSVPSLIKSREKSLVISPTDDAVFASVDHMSNPHVEISHATSGTATTNTDPHLFLSTDLEGVSASALEEAILSALND</sequence>
<evidence type="ECO:0000256" key="5">
    <source>
        <dbReference type="ARBA" id="ARBA00022927"/>
    </source>
</evidence>
<feature type="compositionally biased region" description="Low complexity" evidence="8">
    <location>
        <begin position="111"/>
        <end position="123"/>
    </location>
</feature>
<dbReference type="GO" id="GO:0000407">
    <property type="term" value="C:phagophore assembly site"/>
    <property type="evidence" value="ECO:0007669"/>
    <property type="project" value="UniProtKB-SubCell"/>
</dbReference>
<dbReference type="RefSeq" id="XP_501550.2">
    <property type="nucleotide sequence ID" value="XM_501550.2"/>
</dbReference>
<dbReference type="Proteomes" id="UP000182444">
    <property type="component" value="Chromosome 1C"/>
</dbReference>
<evidence type="ECO:0000256" key="4">
    <source>
        <dbReference type="ARBA" id="ARBA00022448"/>
    </source>
</evidence>
<feature type="domain" description="Atg29 N-terminal" evidence="9">
    <location>
        <begin position="4"/>
        <end position="54"/>
    </location>
</feature>
<keyword evidence="5" id="KW-0653">Protein transport</keyword>
<evidence type="ECO:0000256" key="8">
    <source>
        <dbReference type="SAM" id="MobiDB-lite"/>
    </source>
</evidence>
<dbReference type="KEGG" id="yli:2910023"/>
<dbReference type="PANTHER" id="PTHR40012:SF1">
    <property type="entry name" value="AUTOPHAGY-RELATED PROTEIN 29"/>
    <property type="match status" value="1"/>
</dbReference>
<gene>
    <name evidence="10" type="ORF">YALI1_C09667g</name>
</gene>
<dbReference type="FunFam" id="1.10.10.2570:FF:000001">
    <property type="entry name" value="Autophagy-related protein 29"/>
    <property type="match status" value="1"/>
</dbReference>
<dbReference type="InterPro" id="IPR039362">
    <property type="entry name" value="ATG29_sf"/>
</dbReference>
<dbReference type="InterPro" id="IPR039113">
    <property type="entry name" value="ATG29"/>
</dbReference>
<dbReference type="VEuPathDB" id="FungiDB:YALI1_C09667g"/>
<dbReference type="GO" id="GO:0015031">
    <property type="term" value="P:protein transport"/>
    <property type="evidence" value="ECO:0007669"/>
    <property type="project" value="UniProtKB-KW"/>
</dbReference>
<organism evidence="10 11">
    <name type="scientific">Yarrowia lipolytica</name>
    <name type="common">Candida lipolytica</name>
    <dbReference type="NCBI Taxonomy" id="4952"/>
    <lineage>
        <taxon>Eukaryota</taxon>
        <taxon>Fungi</taxon>
        <taxon>Dikarya</taxon>
        <taxon>Ascomycota</taxon>
        <taxon>Saccharomycotina</taxon>
        <taxon>Dipodascomycetes</taxon>
        <taxon>Dipodascales</taxon>
        <taxon>Dipodascales incertae sedis</taxon>
        <taxon>Yarrowia</taxon>
    </lineage>
</organism>
<evidence type="ECO:0000256" key="6">
    <source>
        <dbReference type="ARBA" id="ARBA00023006"/>
    </source>
</evidence>
<protein>
    <recommendedName>
        <fullName evidence="3">Autophagy-related protein 29</fullName>
    </recommendedName>
</protein>
<keyword evidence="6" id="KW-0072">Autophagy</keyword>
<comment type="subcellular location">
    <subcellularLocation>
        <location evidence="1">Preautophagosomal structure</location>
    </subcellularLocation>
</comment>
<dbReference type="GO" id="GO:0000045">
    <property type="term" value="P:autophagosome assembly"/>
    <property type="evidence" value="ECO:0007669"/>
    <property type="project" value="InterPro"/>
</dbReference>
<dbReference type="Gene3D" id="1.10.10.2570">
    <property type="match status" value="1"/>
</dbReference>
<evidence type="ECO:0000313" key="10">
    <source>
        <dbReference type="EMBL" id="AOW02468.1"/>
    </source>
</evidence>
<dbReference type="EMBL" id="CP017555">
    <property type="protein sequence ID" value="AOW02468.1"/>
    <property type="molecule type" value="Genomic_DNA"/>
</dbReference>